<sequence length="107" mass="12819">MLRNQKNQPIKLQAYHLLQLQKQLLQVQVLDQEKLWHYLLQLALLMERRSLKNALPATVLLKVVVIKLVQLYGVFWVDKLVQFLTINILKQWLHMEKNGHLRKLIVF</sequence>
<reference evidence="2" key="1">
    <citation type="journal article" date="2008" name="ISME J.">
        <title>Genomic patterns of recombination, clonal divergence and environment in marine microbial populations.</title>
        <authorList>
            <person name="Konstantinidis K.T."/>
            <person name="Delong E.F."/>
        </authorList>
    </citation>
    <scope>NUCLEOTIDE SEQUENCE</scope>
</reference>
<evidence type="ECO:0000313" key="2">
    <source>
        <dbReference type="EMBL" id="ABZ10409.1"/>
    </source>
</evidence>
<dbReference type="AlphaFoldDB" id="B3TCV0"/>
<organism evidence="2">
    <name type="scientific">uncultured marine bacterium HF4000_APKG3108</name>
    <dbReference type="NCBI Taxonomy" id="455615"/>
    <lineage>
        <taxon>Bacteria</taxon>
        <taxon>environmental samples</taxon>
    </lineage>
</organism>
<accession>B3TCV0</accession>
<feature type="transmembrane region" description="Helical" evidence="1">
    <location>
        <begin position="54"/>
        <end position="75"/>
    </location>
</feature>
<protein>
    <submittedName>
        <fullName evidence="2">Uncharacterized protein</fullName>
    </submittedName>
</protein>
<evidence type="ECO:0000256" key="1">
    <source>
        <dbReference type="SAM" id="Phobius"/>
    </source>
</evidence>
<keyword evidence="1" id="KW-0812">Transmembrane</keyword>
<keyword evidence="1" id="KW-1133">Transmembrane helix</keyword>
<gene>
    <name evidence="2" type="ORF">ALOHA_HF4000APKG3108ctg1g20</name>
</gene>
<keyword evidence="1" id="KW-0472">Membrane</keyword>
<proteinExistence type="predicted"/>
<dbReference type="EMBL" id="EU016674">
    <property type="protein sequence ID" value="ABZ10409.1"/>
    <property type="molecule type" value="Genomic_DNA"/>
</dbReference>
<name>B3TCV0_9BACT</name>